<organism evidence="2 3">
    <name type="scientific">Mycena belliarum</name>
    <dbReference type="NCBI Taxonomy" id="1033014"/>
    <lineage>
        <taxon>Eukaryota</taxon>
        <taxon>Fungi</taxon>
        <taxon>Dikarya</taxon>
        <taxon>Basidiomycota</taxon>
        <taxon>Agaricomycotina</taxon>
        <taxon>Agaricomycetes</taxon>
        <taxon>Agaricomycetidae</taxon>
        <taxon>Agaricales</taxon>
        <taxon>Marasmiineae</taxon>
        <taxon>Mycenaceae</taxon>
        <taxon>Mycena</taxon>
    </lineage>
</organism>
<protein>
    <submittedName>
        <fullName evidence="2">Uncharacterized protein</fullName>
    </submittedName>
</protein>
<evidence type="ECO:0000313" key="2">
    <source>
        <dbReference type="EMBL" id="KAJ7095673.1"/>
    </source>
</evidence>
<dbReference type="EMBL" id="JARJCN010000012">
    <property type="protein sequence ID" value="KAJ7095673.1"/>
    <property type="molecule type" value="Genomic_DNA"/>
</dbReference>
<gene>
    <name evidence="2" type="ORF">B0H15DRAFT_946249</name>
</gene>
<feature type="transmembrane region" description="Helical" evidence="1">
    <location>
        <begin position="97"/>
        <end position="119"/>
    </location>
</feature>
<keyword evidence="1" id="KW-0472">Membrane</keyword>
<sequence length="214" mass="23276">MLQIPYSAYSLVSLTSKALAGLCGGLSIGSQVVFTQLVQSIPKNNLSATRTTSSILLPTKCALLTPGISTGVPCIAVVGYASVALASLFCSVASTPFCFHLHIIGLVILALALVSWLFAKDGSLPESTASWVQGLTFMERTIIDSLILTASFLSLLSAFRVRIIAHAYQYTSIILLALATHSLIVVPALIFYTYFYFIPMGRDIQIWRRCRHRR</sequence>
<evidence type="ECO:0000256" key="1">
    <source>
        <dbReference type="SAM" id="Phobius"/>
    </source>
</evidence>
<proteinExistence type="predicted"/>
<evidence type="ECO:0000313" key="3">
    <source>
        <dbReference type="Proteomes" id="UP001222325"/>
    </source>
</evidence>
<name>A0AAD6U958_9AGAR</name>
<accession>A0AAD6U958</accession>
<keyword evidence="1" id="KW-1133">Transmembrane helix</keyword>
<feature type="transmembrane region" description="Helical" evidence="1">
    <location>
        <begin position="142"/>
        <end position="161"/>
    </location>
</feature>
<reference evidence="2" key="1">
    <citation type="submission" date="2023-03" db="EMBL/GenBank/DDBJ databases">
        <title>Massive genome expansion in bonnet fungi (Mycena s.s.) driven by repeated elements and novel gene families across ecological guilds.</title>
        <authorList>
            <consortium name="Lawrence Berkeley National Laboratory"/>
            <person name="Harder C.B."/>
            <person name="Miyauchi S."/>
            <person name="Viragh M."/>
            <person name="Kuo A."/>
            <person name="Thoen E."/>
            <person name="Andreopoulos B."/>
            <person name="Lu D."/>
            <person name="Skrede I."/>
            <person name="Drula E."/>
            <person name="Henrissat B."/>
            <person name="Morin E."/>
            <person name="Kohler A."/>
            <person name="Barry K."/>
            <person name="LaButti K."/>
            <person name="Morin E."/>
            <person name="Salamov A."/>
            <person name="Lipzen A."/>
            <person name="Mereny Z."/>
            <person name="Hegedus B."/>
            <person name="Baldrian P."/>
            <person name="Stursova M."/>
            <person name="Weitz H."/>
            <person name="Taylor A."/>
            <person name="Grigoriev I.V."/>
            <person name="Nagy L.G."/>
            <person name="Martin F."/>
            <person name="Kauserud H."/>
        </authorList>
    </citation>
    <scope>NUCLEOTIDE SEQUENCE</scope>
    <source>
        <strain evidence="2">CBHHK173m</strain>
    </source>
</reference>
<feature type="transmembrane region" description="Helical" evidence="1">
    <location>
        <begin position="68"/>
        <end position="90"/>
    </location>
</feature>
<comment type="caution">
    <text evidence="2">The sequence shown here is derived from an EMBL/GenBank/DDBJ whole genome shotgun (WGS) entry which is preliminary data.</text>
</comment>
<keyword evidence="3" id="KW-1185">Reference proteome</keyword>
<keyword evidence="1" id="KW-0812">Transmembrane</keyword>
<dbReference type="Proteomes" id="UP001222325">
    <property type="component" value="Unassembled WGS sequence"/>
</dbReference>
<dbReference type="AlphaFoldDB" id="A0AAD6U958"/>
<feature type="transmembrane region" description="Helical" evidence="1">
    <location>
        <begin position="173"/>
        <end position="197"/>
    </location>
</feature>